<organism evidence="1 2">
    <name type="scientific">Staphylococcus schweitzeri</name>
    <dbReference type="NCBI Taxonomy" id="1654388"/>
    <lineage>
        <taxon>Bacteria</taxon>
        <taxon>Bacillati</taxon>
        <taxon>Bacillota</taxon>
        <taxon>Bacilli</taxon>
        <taxon>Bacillales</taxon>
        <taxon>Staphylococcaceae</taxon>
        <taxon>Staphylococcus</taxon>
    </lineage>
</organism>
<protein>
    <submittedName>
        <fullName evidence="1">Uncharacterized protein</fullName>
    </submittedName>
</protein>
<evidence type="ECO:0000313" key="1">
    <source>
        <dbReference type="EMBL" id="MBE2128383.1"/>
    </source>
</evidence>
<name>A0ABR9N9V4_9STAP</name>
<comment type="caution">
    <text evidence="1">The sequence shown here is derived from an EMBL/GenBank/DDBJ whole genome shotgun (WGS) entry which is preliminary data.</text>
</comment>
<accession>A0ABR9N9V4</accession>
<proteinExistence type="predicted"/>
<evidence type="ECO:0000313" key="2">
    <source>
        <dbReference type="Proteomes" id="UP000596960"/>
    </source>
</evidence>
<dbReference type="PROSITE" id="PS51257">
    <property type="entry name" value="PROKAR_LIPOPROTEIN"/>
    <property type="match status" value="1"/>
</dbReference>
<dbReference type="Proteomes" id="UP000596960">
    <property type="component" value="Unassembled WGS sequence"/>
</dbReference>
<dbReference type="EMBL" id="JADAMT010000005">
    <property type="protein sequence ID" value="MBE2128383.1"/>
    <property type="molecule type" value="Genomic_DNA"/>
</dbReference>
<reference evidence="1 2" key="1">
    <citation type="submission" date="2020-10" db="EMBL/GenBank/DDBJ databases">
        <title>Phenotypic and genomic profiling of Staphylococcus argenteus in Canada and the United States and recommendations for clinical result reporting.</title>
        <authorList>
            <person name="Eshaghi A."/>
            <person name="Bommersbach C."/>
            <person name="Zitterman S."/>
            <person name="Burnham C.-A.D."/>
            <person name="Patel R."/>
            <person name="Schuetz A.N."/>
            <person name="Patel S.N."/>
            <person name="Kus J.V."/>
        </authorList>
    </citation>
    <scope>NUCLEOTIDE SEQUENCE [LARGE SCALE GENOMIC DNA]</scope>
    <source>
        <strain evidence="1 2">DSM 28300</strain>
    </source>
</reference>
<keyword evidence="2" id="KW-1185">Reference proteome</keyword>
<sequence length="49" mass="5493">MKILKINSNSNIITLKNNDTPINISAIFISCECHNKLIDANRIHMAVIV</sequence>
<gene>
    <name evidence="1" type="ORF">ILQ21_04755</name>
</gene>